<comment type="caution">
    <text evidence="1">The sequence shown here is derived from an EMBL/GenBank/DDBJ whole genome shotgun (WGS) entry which is preliminary data.</text>
</comment>
<feature type="non-terminal residue" evidence="1">
    <location>
        <position position="89"/>
    </location>
</feature>
<accession>A0A368BR67</accession>
<protein>
    <submittedName>
        <fullName evidence="1">Diphosphate--fructose-6-phosphate 1-phosphotransferase</fullName>
    </submittedName>
</protein>
<proteinExistence type="predicted"/>
<dbReference type="GO" id="GO:0003872">
    <property type="term" value="F:6-phosphofructokinase activity"/>
    <property type="evidence" value="ECO:0007669"/>
    <property type="project" value="InterPro"/>
</dbReference>
<gene>
    <name evidence="1" type="ORF">DBW96_04080</name>
</gene>
<name>A0A368BR67_9GAMM</name>
<dbReference type="Gene3D" id="3.40.50.450">
    <property type="match status" value="1"/>
</dbReference>
<dbReference type="EMBL" id="QOPE01000035">
    <property type="protein sequence ID" value="RCL39819.1"/>
    <property type="molecule type" value="Genomic_DNA"/>
</dbReference>
<sequence length="89" mass="9659">MSKNAFYSQSGGVTSVINATASAVILEAKKSKKINKVFAGKNGILGALNEELYDTSVESTSFIKDLKFRPGGVFGSCRYKLKDFSKNQK</sequence>
<dbReference type="InterPro" id="IPR035966">
    <property type="entry name" value="PKF_sf"/>
</dbReference>
<evidence type="ECO:0000313" key="1">
    <source>
        <dbReference type="EMBL" id="RCL39819.1"/>
    </source>
</evidence>
<organism evidence="1 2">
    <name type="scientific">SAR86 cluster bacterium</name>
    <dbReference type="NCBI Taxonomy" id="2030880"/>
    <lineage>
        <taxon>Bacteria</taxon>
        <taxon>Pseudomonadati</taxon>
        <taxon>Pseudomonadota</taxon>
        <taxon>Gammaproteobacteria</taxon>
        <taxon>SAR86 cluster</taxon>
    </lineage>
</organism>
<dbReference type="SUPFAM" id="SSF53784">
    <property type="entry name" value="Phosphofructokinase"/>
    <property type="match status" value="1"/>
</dbReference>
<reference evidence="1 2" key="1">
    <citation type="journal article" date="2018" name="Microbiome">
        <title>Fine metagenomic profile of the Mediterranean stratified and mixed water columns revealed by assembly and recruitment.</title>
        <authorList>
            <person name="Haro-Moreno J.M."/>
            <person name="Lopez-Perez M."/>
            <person name="De La Torre J.R."/>
            <person name="Picazo A."/>
            <person name="Camacho A."/>
            <person name="Rodriguez-Valera F."/>
        </authorList>
    </citation>
    <scope>NUCLEOTIDE SEQUENCE [LARGE SCALE GENOMIC DNA]</scope>
    <source>
        <strain evidence="1">MED-G82</strain>
    </source>
</reference>
<evidence type="ECO:0000313" key="2">
    <source>
        <dbReference type="Proteomes" id="UP000253307"/>
    </source>
</evidence>
<dbReference type="Proteomes" id="UP000253307">
    <property type="component" value="Unassembled WGS sequence"/>
</dbReference>
<dbReference type="AlphaFoldDB" id="A0A368BR67"/>
<keyword evidence="1" id="KW-0808">Transferase</keyword>